<dbReference type="GO" id="GO:0046464">
    <property type="term" value="P:acylglycerol catabolic process"/>
    <property type="evidence" value="ECO:0007669"/>
    <property type="project" value="TreeGrafter"/>
</dbReference>
<evidence type="ECO:0000259" key="1">
    <source>
        <dbReference type="Pfam" id="PF00561"/>
    </source>
</evidence>
<dbReference type="PANTHER" id="PTHR43798:SF5">
    <property type="entry name" value="MONOACYLGLYCEROL LIPASE ABHD6"/>
    <property type="match status" value="1"/>
</dbReference>
<dbReference type="InterPro" id="IPR050266">
    <property type="entry name" value="AB_hydrolase_sf"/>
</dbReference>
<dbReference type="InterPro" id="IPR029058">
    <property type="entry name" value="AB_hydrolase_fold"/>
</dbReference>
<organism evidence="2 3">
    <name type="scientific">Pseudocercospora eumusae</name>
    <dbReference type="NCBI Taxonomy" id="321146"/>
    <lineage>
        <taxon>Eukaryota</taxon>
        <taxon>Fungi</taxon>
        <taxon>Dikarya</taxon>
        <taxon>Ascomycota</taxon>
        <taxon>Pezizomycotina</taxon>
        <taxon>Dothideomycetes</taxon>
        <taxon>Dothideomycetidae</taxon>
        <taxon>Mycosphaerellales</taxon>
        <taxon>Mycosphaerellaceae</taxon>
        <taxon>Pseudocercospora</taxon>
    </lineage>
</organism>
<keyword evidence="3" id="KW-1185">Reference proteome</keyword>
<feature type="domain" description="AB hydrolase-1" evidence="1">
    <location>
        <begin position="30"/>
        <end position="252"/>
    </location>
</feature>
<dbReference type="PANTHER" id="PTHR43798">
    <property type="entry name" value="MONOACYLGLYCEROL LIPASE"/>
    <property type="match status" value="1"/>
</dbReference>
<proteinExistence type="predicted"/>
<dbReference type="Gene3D" id="3.40.50.1820">
    <property type="entry name" value="alpha/beta hydrolase"/>
    <property type="match status" value="1"/>
</dbReference>
<sequence>MPFAKLSTGHTVQYVENTELGYNAQENQLPIVAIHGLGSSQNYYVPVMPYLDGHRVVALSNYGAATSKSQGEKLSIEELAEDVVALMDYVKIPKALVVGHSMGGPMALTVAARHPDRVAGIVAIGPVNPSSVKAEMFTSRIESVTNYGMEPLANTVPKAATGSKSTPLMWATIRELILNQEPKSYASHCNAIVNMKDPGFEKIKTPVLLLAGKEDQSTPLEGVQHIHDHLGSAKKELKVYDGVGHWHCIEAPDLVGGDITAFAASLA</sequence>
<comment type="caution">
    <text evidence="2">The sequence shown here is derived from an EMBL/GenBank/DDBJ whole genome shotgun (WGS) entry which is preliminary data.</text>
</comment>
<dbReference type="Proteomes" id="UP000070133">
    <property type="component" value="Unassembled WGS sequence"/>
</dbReference>
<evidence type="ECO:0000313" key="2">
    <source>
        <dbReference type="EMBL" id="KXS97633.1"/>
    </source>
</evidence>
<gene>
    <name evidence="2" type="ORF">AC578_5743</name>
</gene>
<dbReference type="InterPro" id="IPR000073">
    <property type="entry name" value="AB_hydrolase_1"/>
</dbReference>
<accession>A0A139H587</accession>
<protein>
    <recommendedName>
        <fullName evidence="1">AB hydrolase-1 domain-containing protein</fullName>
    </recommendedName>
</protein>
<dbReference type="AlphaFoldDB" id="A0A139H587"/>
<evidence type="ECO:0000313" key="3">
    <source>
        <dbReference type="Proteomes" id="UP000070133"/>
    </source>
</evidence>
<reference evidence="2 3" key="1">
    <citation type="submission" date="2015-07" db="EMBL/GenBank/DDBJ databases">
        <title>Comparative genomics of the Sigatoka disease complex on banana suggests a link between parallel evolutionary changes in Pseudocercospora fijiensis and Pseudocercospora eumusae and increased virulence on the banana host.</title>
        <authorList>
            <person name="Chang T.-C."/>
            <person name="Salvucci A."/>
            <person name="Crous P.W."/>
            <person name="Stergiopoulos I."/>
        </authorList>
    </citation>
    <scope>NUCLEOTIDE SEQUENCE [LARGE SCALE GENOMIC DNA]</scope>
    <source>
        <strain evidence="2 3">CBS 114824</strain>
    </source>
</reference>
<dbReference type="Pfam" id="PF00561">
    <property type="entry name" value="Abhydrolase_1"/>
    <property type="match status" value="1"/>
</dbReference>
<dbReference type="GO" id="GO:0016020">
    <property type="term" value="C:membrane"/>
    <property type="evidence" value="ECO:0007669"/>
    <property type="project" value="TreeGrafter"/>
</dbReference>
<dbReference type="GO" id="GO:0047372">
    <property type="term" value="F:monoacylglycerol lipase activity"/>
    <property type="evidence" value="ECO:0007669"/>
    <property type="project" value="TreeGrafter"/>
</dbReference>
<dbReference type="EMBL" id="LFZN01000138">
    <property type="protein sequence ID" value="KXS97633.1"/>
    <property type="molecule type" value="Genomic_DNA"/>
</dbReference>
<name>A0A139H587_9PEZI</name>
<dbReference type="SUPFAM" id="SSF53474">
    <property type="entry name" value="alpha/beta-Hydrolases"/>
    <property type="match status" value="1"/>
</dbReference>
<dbReference type="PRINTS" id="PR00111">
    <property type="entry name" value="ABHYDROLASE"/>
</dbReference>